<feature type="region of interest" description="Disordered" evidence="2">
    <location>
        <begin position="313"/>
        <end position="365"/>
    </location>
</feature>
<feature type="domain" description="C2H2-type" evidence="3">
    <location>
        <begin position="106"/>
        <end position="134"/>
    </location>
</feature>
<dbReference type="SUPFAM" id="SSF57667">
    <property type="entry name" value="beta-beta-alpha zinc fingers"/>
    <property type="match status" value="3"/>
</dbReference>
<dbReference type="Pfam" id="PF00096">
    <property type="entry name" value="zf-C2H2"/>
    <property type="match status" value="3"/>
</dbReference>
<dbReference type="OrthoDB" id="434783at2759"/>
<proteinExistence type="predicted"/>
<feature type="domain" description="C2H2-type" evidence="3">
    <location>
        <begin position="221"/>
        <end position="248"/>
    </location>
</feature>
<evidence type="ECO:0000259" key="3">
    <source>
        <dbReference type="PROSITE" id="PS50157"/>
    </source>
</evidence>
<dbReference type="FunFam" id="3.30.160.60:FF:000150">
    <property type="entry name" value="Mds1 and evi1 complex locus protein"/>
    <property type="match status" value="1"/>
</dbReference>
<dbReference type="InterPro" id="IPR057191">
    <property type="entry name" value="DUF7869"/>
</dbReference>
<evidence type="ECO:0000313" key="5">
    <source>
        <dbReference type="Proteomes" id="UP001153737"/>
    </source>
</evidence>
<feature type="compositionally biased region" description="Basic and acidic residues" evidence="2">
    <location>
        <begin position="816"/>
        <end position="825"/>
    </location>
</feature>
<keyword evidence="5" id="KW-1185">Reference proteome</keyword>
<reference evidence="4" key="1">
    <citation type="submission" date="2022-01" db="EMBL/GenBank/DDBJ databases">
        <authorList>
            <person name="King R."/>
        </authorList>
    </citation>
    <scope>NUCLEOTIDE SEQUENCE</scope>
</reference>
<feature type="region of interest" description="Disordered" evidence="2">
    <location>
        <begin position="816"/>
        <end position="858"/>
    </location>
</feature>
<reference evidence="4" key="2">
    <citation type="submission" date="2022-10" db="EMBL/GenBank/DDBJ databases">
        <authorList>
            <consortium name="ENA_rothamsted_submissions"/>
            <consortium name="culmorum"/>
            <person name="King R."/>
        </authorList>
    </citation>
    <scope>NUCLEOTIDE SEQUENCE</scope>
</reference>
<feature type="domain" description="C2H2-type" evidence="3">
    <location>
        <begin position="135"/>
        <end position="163"/>
    </location>
</feature>
<name>A0A9N9X046_PHACE</name>
<dbReference type="PANTHER" id="PTHR10773:SF19">
    <property type="match status" value="1"/>
</dbReference>
<sequence>MDANLKHNLQGGQLWYETFQDIPAGTELTLAPREPLNLQDMFGDSPSADERSDRETASQHSGTVDEREEDEEDGETRCYVCDQVYTDIDKLDEHLISKHNYRRDEYQCDYCPRAYSYRPCLIKHRSIKHGETKKYHCENCPKVFTDPSNLQRHIRTHHVGARSHACPECGKTFATSSGLKQHTHIHSSVKPFQCEVCFKAYTQFSNLCRHKRMHADCRMQIKCVKCGQSFSTVTSLSKHKRFCDSTTPSSLSSQGQLPLSPMAGTNPFSLYRSPGVPLPFPFPHQFHSYHQLFPSNPVIPSLFFNQLPKINSAEEHTPSKRMRLGSEGLSPKLERLSPRERLSPKQERLTPSREHTFMSKMSPPKAVEANITASPERPNIFKHKEQIRVEIPVDDDIPKDLSKQSSSSSSSSSDEADQPLDLSGWKESRVTTQNREENIERQSSTPSESIKEEKIEVVAIDEQNKSPAERVSAPPTMAYPRPLHPLMMTDARNFSYNYPSAQNNERSFMGIVTSGTPEYYNTRVYSPPSTNDIDVVGKDEEDSESYSEIVDDYLSQKSNFDHKLRTDKEKRLNNNDQAIEVFSTELPQHFEEDKGYIELSPVNILQACNNSRIIDNESTFIHQDSPIYVDTNIIDKETFDIRIAEKFHIDYSTGDIISTGVLTENCISEPEVYEVDTDGVLQKYIEQKQNGNDSIPLQEASEYSQIENRDFEGDKYKNPNEEFIHLVESEIGVHNEDFNESGMNQASIEGSVNSESSMVRSYNDDDLIDDLDTRAGSIANSDDSNETLEAIRQRIRRNLLLTMNQNIDEIDVSNKENFDVSESSRKSRKRKRNQNSWQREQLKQKRNSGQAYITSKNRRKVSERSLKSTCGETCRYKCNEVFTSADRKSILKSFWEIGQNTQQRQYISSNIVDVNPKFRYPKDNTNRSINQAYHLAKNNKQVRVCKKFFMATLDIGDTMIRSTLKKRGSNGIIQPDQRGKHNNRKKLDPALKDSIRNHIDSIPRIESHYLRNQTKREYFEGCLNITTLYRLYKEKCIASGTSFAKKSAYEQIFNYEYNIGFHKPKKDQCSTCESYKNSNDKDRSVLEDSYRKHLRDKELSREEKARDVKTATENEKTRVVAVYDLQAVLATPSGDVSSFYYKSKLATYNFTIFDIPHKNGYCYVWSENCAKRGANEIGTCVLSFIRKYCDGKSIVFYSDNCAGQNKNKFIAAMYSFAVSNFNIPIITHKFLITGHTQNEGDSMHSCIEREKKRILKSGPIFVPSQWIPVIRLAKKNNNPYEVEEIDTFDIYDFKKLSSEIGNNYNINIKNEKVLWSEIKILEFRKSAPFTIFYKTEYTNEAFQEIDVRGRKSHRTTNKNSPSLVKAYVEPPKISKEKKQGLVSLCKENLIKNQYHAFYENLSCD</sequence>
<feature type="domain" description="C2H2-type" evidence="3">
    <location>
        <begin position="192"/>
        <end position="219"/>
    </location>
</feature>
<feature type="compositionally biased region" description="Basic and acidic residues" evidence="2">
    <location>
        <begin position="424"/>
        <end position="440"/>
    </location>
</feature>
<keyword evidence="1" id="KW-0862">Zinc</keyword>
<feature type="domain" description="C2H2-type" evidence="3">
    <location>
        <begin position="164"/>
        <end position="191"/>
    </location>
</feature>
<dbReference type="InterPro" id="IPR036236">
    <property type="entry name" value="Znf_C2H2_sf"/>
</dbReference>
<dbReference type="PANTHER" id="PTHR10773">
    <property type="entry name" value="DNA-DIRECTED RNA POLYMERASES I, II, AND III SUBUNIT RPABC2"/>
    <property type="match status" value="1"/>
</dbReference>
<feature type="compositionally biased region" description="Basic and acidic residues" evidence="2">
    <location>
        <begin position="48"/>
        <end position="57"/>
    </location>
</feature>
<dbReference type="EMBL" id="OU896707">
    <property type="protein sequence ID" value="CAG9812850.1"/>
    <property type="molecule type" value="Genomic_DNA"/>
</dbReference>
<dbReference type="Proteomes" id="UP001153737">
    <property type="component" value="Chromosome 1"/>
</dbReference>
<evidence type="ECO:0000256" key="2">
    <source>
        <dbReference type="SAM" id="MobiDB-lite"/>
    </source>
</evidence>
<evidence type="ECO:0000313" key="4">
    <source>
        <dbReference type="EMBL" id="CAG9812850.1"/>
    </source>
</evidence>
<dbReference type="SMART" id="SM00355">
    <property type="entry name" value="ZnF_C2H2"/>
    <property type="match status" value="6"/>
</dbReference>
<dbReference type="Pfam" id="PF25273">
    <property type="entry name" value="DUF7869"/>
    <property type="match status" value="1"/>
</dbReference>
<gene>
    <name evidence="4" type="ORF">PHAECO_LOCUS1162</name>
</gene>
<feature type="region of interest" description="Disordered" evidence="2">
    <location>
        <begin position="31"/>
        <end position="75"/>
    </location>
</feature>
<accession>A0A9N9X046</accession>
<dbReference type="InterPro" id="IPR013087">
    <property type="entry name" value="Znf_C2H2_type"/>
</dbReference>
<dbReference type="FunFam" id="3.30.160.60:FF:001912">
    <property type="entry name" value="Hamlet, isoform B"/>
    <property type="match status" value="1"/>
</dbReference>
<keyword evidence="1" id="KW-0479">Metal-binding</keyword>
<feature type="region of interest" description="Disordered" evidence="2">
    <location>
        <begin position="391"/>
        <end position="453"/>
    </location>
</feature>
<feature type="compositionally biased region" description="Basic and acidic residues" evidence="2">
    <location>
        <begin position="332"/>
        <end position="357"/>
    </location>
</feature>
<evidence type="ECO:0000256" key="1">
    <source>
        <dbReference type="PROSITE-ProRule" id="PRU00042"/>
    </source>
</evidence>
<protein>
    <recommendedName>
        <fullName evidence="3">C2H2-type domain-containing protein</fullName>
    </recommendedName>
</protein>
<dbReference type="Gene3D" id="3.30.160.60">
    <property type="entry name" value="Classic Zinc Finger"/>
    <property type="match status" value="4"/>
</dbReference>
<organism evidence="4 5">
    <name type="scientific">Phaedon cochleariae</name>
    <name type="common">Mustard beetle</name>
    <dbReference type="NCBI Taxonomy" id="80249"/>
    <lineage>
        <taxon>Eukaryota</taxon>
        <taxon>Metazoa</taxon>
        <taxon>Ecdysozoa</taxon>
        <taxon>Arthropoda</taxon>
        <taxon>Hexapoda</taxon>
        <taxon>Insecta</taxon>
        <taxon>Pterygota</taxon>
        <taxon>Neoptera</taxon>
        <taxon>Endopterygota</taxon>
        <taxon>Coleoptera</taxon>
        <taxon>Polyphaga</taxon>
        <taxon>Cucujiformia</taxon>
        <taxon>Chrysomeloidea</taxon>
        <taxon>Chrysomelidae</taxon>
        <taxon>Chrysomelinae</taxon>
        <taxon>Chrysomelini</taxon>
        <taxon>Phaedon</taxon>
    </lineage>
</organism>
<dbReference type="GO" id="GO:0008270">
    <property type="term" value="F:zinc ion binding"/>
    <property type="evidence" value="ECO:0007669"/>
    <property type="project" value="UniProtKB-KW"/>
</dbReference>
<keyword evidence="1" id="KW-0863">Zinc-finger</keyword>
<dbReference type="PROSITE" id="PS50157">
    <property type="entry name" value="ZINC_FINGER_C2H2_2"/>
    <property type="match status" value="5"/>
</dbReference>
<dbReference type="FunFam" id="3.30.160.60:FF:000126">
    <property type="entry name" value="Mds1 and evi1 complex locus protein"/>
    <property type="match status" value="1"/>
</dbReference>
<dbReference type="PROSITE" id="PS00028">
    <property type="entry name" value="ZINC_FINGER_C2H2_1"/>
    <property type="match status" value="4"/>
</dbReference>